<protein>
    <submittedName>
        <fullName evidence="2">Uncharacterized protein</fullName>
    </submittedName>
</protein>
<keyword evidence="1" id="KW-0812">Transmembrane</keyword>
<organism evidence="2 3">
    <name type="scientific">Ruminococcus albus SY3</name>
    <dbReference type="NCBI Taxonomy" id="1341156"/>
    <lineage>
        <taxon>Bacteria</taxon>
        <taxon>Bacillati</taxon>
        <taxon>Bacillota</taxon>
        <taxon>Clostridia</taxon>
        <taxon>Eubacteriales</taxon>
        <taxon>Oscillospiraceae</taxon>
        <taxon>Ruminococcus</taxon>
    </lineage>
</organism>
<dbReference type="Proteomes" id="UP000021369">
    <property type="component" value="Unassembled WGS sequence"/>
</dbReference>
<keyword evidence="3" id="KW-1185">Reference proteome</keyword>
<accession>A0A011UHQ4</accession>
<keyword evidence="1" id="KW-0472">Membrane</keyword>
<gene>
    <name evidence="2" type="ORF">RASY3_08040</name>
</gene>
<dbReference type="PROSITE" id="PS51257">
    <property type="entry name" value="PROKAR_LIPOPROTEIN"/>
    <property type="match status" value="1"/>
</dbReference>
<proteinExistence type="predicted"/>
<keyword evidence="1" id="KW-1133">Transmembrane helix</keyword>
<comment type="caution">
    <text evidence="2">The sequence shown here is derived from an EMBL/GenBank/DDBJ whole genome shotgun (WGS) entry which is preliminary data.</text>
</comment>
<dbReference type="PATRIC" id="fig|1341156.4.peg.2013"/>
<dbReference type="AlphaFoldDB" id="A0A011UHQ4"/>
<evidence type="ECO:0000313" key="3">
    <source>
        <dbReference type="Proteomes" id="UP000021369"/>
    </source>
</evidence>
<reference evidence="2 3" key="1">
    <citation type="submission" date="2013-06" db="EMBL/GenBank/DDBJ databases">
        <title>Rumen cellulosomics: divergent fiber-degrading strategies revealed by comparative genome-wide analysis of six Ruminococcal strains.</title>
        <authorList>
            <person name="Dassa B."/>
            <person name="Borovok I."/>
            <person name="Lamed R."/>
            <person name="Flint H."/>
            <person name="Yeoman C.J."/>
            <person name="White B."/>
            <person name="Bayer E.A."/>
        </authorList>
    </citation>
    <scope>NUCLEOTIDE SEQUENCE [LARGE SCALE GENOMIC DNA]</scope>
    <source>
        <strain evidence="2 3">SY3</strain>
    </source>
</reference>
<sequence>MLRFIKEHIIKIIFLAIVLYFLGSIVYSCHNYFSLHKKTEFTAQEKKFLWSRLGMDYVDLDISEAYFNSQLFVISEGFDSFDAEIEYLKQFEGNENVHMSDTFNINTATGHNDKTVYEIFDIECTDKGYFTNCYTYAENGKCYLEFYVQKAGGGLYEMFGFNDE</sequence>
<evidence type="ECO:0000313" key="2">
    <source>
        <dbReference type="EMBL" id="EXM40209.1"/>
    </source>
</evidence>
<name>A0A011UHQ4_RUMAL</name>
<dbReference type="EMBL" id="JEOB01000002">
    <property type="protein sequence ID" value="EXM40209.1"/>
    <property type="molecule type" value="Genomic_DNA"/>
</dbReference>
<evidence type="ECO:0000256" key="1">
    <source>
        <dbReference type="SAM" id="Phobius"/>
    </source>
</evidence>
<feature type="transmembrane region" description="Helical" evidence="1">
    <location>
        <begin position="12"/>
        <end position="33"/>
    </location>
</feature>